<keyword evidence="1" id="KW-0472">Membrane</keyword>
<dbReference type="EMBL" id="FONH01000002">
    <property type="protein sequence ID" value="SFE27104.1"/>
    <property type="molecule type" value="Genomic_DNA"/>
</dbReference>
<keyword evidence="1" id="KW-0812">Transmembrane</keyword>
<accession>A0A1I1Z5K9</accession>
<evidence type="ECO:0000256" key="1">
    <source>
        <dbReference type="SAM" id="Phobius"/>
    </source>
</evidence>
<proteinExistence type="predicted"/>
<dbReference type="Proteomes" id="UP000199477">
    <property type="component" value="Unassembled WGS sequence"/>
</dbReference>
<organism evidence="2 3">
    <name type="scientific">Dyella marensis</name>
    <dbReference type="NCBI Taxonomy" id="500610"/>
    <lineage>
        <taxon>Bacteria</taxon>
        <taxon>Pseudomonadati</taxon>
        <taxon>Pseudomonadota</taxon>
        <taxon>Gammaproteobacteria</taxon>
        <taxon>Lysobacterales</taxon>
        <taxon>Rhodanobacteraceae</taxon>
        <taxon>Dyella</taxon>
    </lineage>
</organism>
<gene>
    <name evidence="2" type="ORF">SAMN02799615_00625</name>
</gene>
<protein>
    <submittedName>
        <fullName evidence="2">Uncharacterized protein</fullName>
    </submittedName>
</protein>
<dbReference type="RefSeq" id="WP_026634047.1">
    <property type="nucleotide sequence ID" value="NZ_FONH01000002.1"/>
</dbReference>
<evidence type="ECO:0000313" key="2">
    <source>
        <dbReference type="EMBL" id="SFE27104.1"/>
    </source>
</evidence>
<keyword evidence="1" id="KW-1133">Transmembrane helix</keyword>
<reference evidence="3" key="1">
    <citation type="submission" date="2016-10" db="EMBL/GenBank/DDBJ databases">
        <authorList>
            <person name="Varghese N."/>
            <person name="Submissions S."/>
        </authorList>
    </citation>
    <scope>NUCLEOTIDE SEQUENCE [LARGE SCALE GENOMIC DNA]</scope>
    <source>
        <strain evidence="3">UNC178MFTsu3.1</strain>
    </source>
</reference>
<feature type="transmembrane region" description="Helical" evidence="1">
    <location>
        <begin position="48"/>
        <end position="71"/>
    </location>
</feature>
<keyword evidence="3" id="KW-1185">Reference proteome</keyword>
<dbReference type="AlphaFoldDB" id="A0A1I1Z5K9"/>
<evidence type="ECO:0000313" key="3">
    <source>
        <dbReference type="Proteomes" id="UP000199477"/>
    </source>
</evidence>
<name>A0A1I1Z5K9_9GAMM</name>
<sequence length="74" mass="8333">MKLPVLVPLLLGVSGLLSWSIVFKYRKAWGQELGPYAICARLLKEDRAWGWLLILSQFLGVAIGAYALYLINVR</sequence>